<dbReference type="InterPro" id="IPR024079">
    <property type="entry name" value="MetalloPept_cat_dom_sf"/>
</dbReference>
<accession>A0A101N895</accession>
<dbReference type="InterPro" id="IPR006026">
    <property type="entry name" value="Peptidase_Metallo"/>
</dbReference>
<dbReference type="OrthoDB" id="3669864at2"/>
<proteinExistence type="predicted"/>
<evidence type="ECO:0000259" key="1">
    <source>
        <dbReference type="SMART" id="SM00235"/>
    </source>
</evidence>
<protein>
    <recommendedName>
        <fullName evidence="1">Peptidase metallopeptidase domain-containing protein</fullName>
    </recommendedName>
</protein>
<dbReference type="SUPFAM" id="SSF55486">
    <property type="entry name" value="Metalloproteases ('zincins'), catalytic domain"/>
    <property type="match status" value="1"/>
</dbReference>
<dbReference type="Pfam" id="PF01400">
    <property type="entry name" value="Astacin"/>
    <property type="match status" value="1"/>
</dbReference>
<dbReference type="GO" id="GO:0004222">
    <property type="term" value="F:metalloendopeptidase activity"/>
    <property type="evidence" value="ECO:0007669"/>
    <property type="project" value="InterPro"/>
</dbReference>
<dbReference type="Proteomes" id="UP000053039">
    <property type="component" value="Unassembled WGS sequence"/>
</dbReference>
<gene>
    <name evidence="2" type="ORF">AQI94_14515</name>
</gene>
<feature type="domain" description="Peptidase metallopeptidase" evidence="1">
    <location>
        <begin position="31"/>
        <end position="196"/>
    </location>
</feature>
<reference evidence="2 3" key="1">
    <citation type="submission" date="2015-10" db="EMBL/GenBank/DDBJ databases">
        <title>Draft genome sequence of Streptomyces pseudovenezuelae DSM 40212, type strain for the species Streptomyces pseudovenezuelae.</title>
        <authorList>
            <person name="Ruckert C."/>
            <person name="Winkler A."/>
            <person name="Kalinowski J."/>
            <person name="Kampfer P."/>
            <person name="Glaeser S."/>
        </authorList>
    </citation>
    <scope>NUCLEOTIDE SEQUENCE [LARGE SCALE GENOMIC DNA]</scope>
    <source>
        <strain evidence="2 3">DSM 40212</strain>
    </source>
</reference>
<dbReference type="EMBL" id="LMWM01000011">
    <property type="protein sequence ID" value="KUM88292.1"/>
    <property type="molecule type" value="Genomic_DNA"/>
</dbReference>
<dbReference type="AlphaFoldDB" id="A0A101N895"/>
<dbReference type="InterPro" id="IPR001506">
    <property type="entry name" value="Peptidase_M12A"/>
</dbReference>
<dbReference type="RefSeq" id="WP_031053370.1">
    <property type="nucleotide sequence ID" value="NZ_KQ948146.1"/>
</dbReference>
<organism evidence="2 3">
    <name type="scientific">Streptomyces pseudovenezuelae</name>
    <dbReference type="NCBI Taxonomy" id="67350"/>
    <lineage>
        <taxon>Bacteria</taxon>
        <taxon>Bacillati</taxon>
        <taxon>Actinomycetota</taxon>
        <taxon>Actinomycetes</taxon>
        <taxon>Kitasatosporales</taxon>
        <taxon>Streptomycetaceae</taxon>
        <taxon>Streptomyces</taxon>
        <taxon>Streptomyces aurantiacus group</taxon>
    </lineage>
</organism>
<comment type="caution">
    <text evidence="2">The sequence shown here is derived from an EMBL/GenBank/DDBJ whole genome shotgun (WGS) entry which is preliminary data.</text>
</comment>
<dbReference type="GO" id="GO:0008270">
    <property type="term" value="F:zinc ion binding"/>
    <property type="evidence" value="ECO:0007669"/>
    <property type="project" value="InterPro"/>
</dbReference>
<evidence type="ECO:0000313" key="3">
    <source>
        <dbReference type="Proteomes" id="UP000053039"/>
    </source>
</evidence>
<name>A0A101N895_9ACTN</name>
<dbReference type="SMART" id="SM00235">
    <property type="entry name" value="ZnMc"/>
    <property type="match status" value="1"/>
</dbReference>
<dbReference type="Gene3D" id="3.40.390.10">
    <property type="entry name" value="Collagenase (Catalytic Domain)"/>
    <property type="match status" value="1"/>
</dbReference>
<dbReference type="GO" id="GO:0006508">
    <property type="term" value="P:proteolysis"/>
    <property type="evidence" value="ECO:0007669"/>
    <property type="project" value="InterPro"/>
</dbReference>
<sequence length="361" mass="39733">MTARYCSLAQQSAPAFAPGLAAERLSALIGGCRMWLNSTVLHYCFFDGDADGSVIPVPGTGQSRRVSWVGAEEQRDVVRACFQEWQDLGIGVRFAEVGDRSEAELRIGFQIGDGSWSAVGKDALLVGLNERTMNFGWDLTAPGERGTALHEIGHALGMLHEHQSPFAGIHWDDEAVYADLAGPPNFWSRDRTGFNILRKLDPDEVNGPVWDPQSIMEYPFEAGLILEPEQYRAGLNPPGTLSAADKEYVLRWYPPTEPTRPPALVPFRSAPLGLGPGEQADFTVEPPETREYAVGTFGDGDTVVVVFEERDGEPRYLCGRDDGGTPHNATLKARLVKGRRYFVRVRLYSAWGSGETAVMCW</sequence>
<evidence type="ECO:0000313" key="2">
    <source>
        <dbReference type="EMBL" id="KUM88292.1"/>
    </source>
</evidence>
<dbReference type="CDD" id="cd04327">
    <property type="entry name" value="ZnMc_MMP_like_3"/>
    <property type="match status" value="1"/>
</dbReference>